<dbReference type="SUPFAM" id="SSF53633">
    <property type="entry name" value="Carbamate kinase-like"/>
    <property type="match status" value="1"/>
</dbReference>
<dbReference type="PRINTS" id="PR00474">
    <property type="entry name" value="GLU5KINASE"/>
</dbReference>
<dbReference type="SUPFAM" id="SSF88697">
    <property type="entry name" value="PUA domain-like"/>
    <property type="match status" value="1"/>
</dbReference>
<dbReference type="RefSeq" id="WP_183328173.1">
    <property type="nucleotide sequence ID" value="NZ_JACHHK010000003.1"/>
</dbReference>
<dbReference type="SMART" id="SM00359">
    <property type="entry name" value="PUA"/>
    <property type="match status" value="1"/>
</dbReference>
<feature type="binding site" evidence="8">
    <location>
        <position position="53"/>
    </location>
    <ligand>
        <name>substrate</name>
    </ligand>
</feature>
<sequence length="376" mass="41995">MRDFSNTKRMIIKFGSSSLCDDHDRIDPERILNFIRQIAMLHRRGIQVTVVSSGAINAGVQELKLRRRPNKLSQKQALAAIGQASLMKTYENLFRLFHLQCAQILLNHDDFDDRKRLLNLYNALQAMFDYNVIPIINENDTLAVDEIKVGDNDTLASLMVPVANADLVILVSDVDGLYNQNPHENPNAKLIHDIDEITPAVAAMAGDTDTNVGTGGMVTKLRAAKICNEFGCDMAIINADAENGFLDLMDGKPIGTFFNGKSGRTLSARQHWILYRSRPRGRIVIDDGCAKAIRRHKSLLPSGVVSVEGYFSMSAVVDVIDIQDRLIARGIVNYNSEEINKIKGLKTNEIESVLHYKDYDEVIHANNMVLKKEMQG</sequence>
<evidence type="ECO:0000256" key="4">
    <source>
        <dbReference type="ARBA" id="ARBA00022679"/>
    </source>
</evidence>
<evidence type="ECO:0000256" key="8">
    <source>
        <dbReference type="HAMAP-Rule" id="MF_00456"/>
    </source>
</evidence>
<evidence type="ECO:0000256" key="2">
    <source>
        <dbReference type="ARBA" id="ARBA00022605"/>
    </source>
</evidence>
<comment type="catalytic activity">
    <reaction evidence="8">
        <text>L-glutamate + ATP = L-glutamyl 5-phosphate + ADP</text>
        <dbReference type="Rhea" id="RHEA:14877"/>
        <dbReference type="ChEBI" id="CHEBI:29985"/>
        <dbReference type="ChEBI" id="CHEBI:30616"/>
        <dbReference type="ChEBI" id="CHEBI:58274"/>
        <dbReference type="ChEBI" id="CHEBI:456216"/>
        <dbReference type="EC" id="2.7.2.11"/>
    </reaction>
</comment>
<name>A0A7W8CWQ4_9FIRM</name>
<dbReference type="FunFam" id="3.40.1160.10:FF:000018">
    <property type="entry name" value="Glutamate 5-kinase"/>
    <property type="match status" value="1"/>
</dbReference>
<dbReference type="PROSITE" id="PS00902">
    <property type="entry name" value="GLUTAMATE_5_KINASE"/>
    <property type="match status" value="1"/>
</dbReference>
<evidence type="ECO:0000259" key="9">
    <source>
        <dbReference type="SMART" id="SM00359"/>
    </source>
</evidence>
<dbReference type="InterPro" id="IPR001048">
    <property type="entry name" value="Asp/Glu/Uridylate_kinase"/>
</dbReference>
<evidence type="ECO:0000256" key="7">
    <source>
        <dbReference type="ARBA" id="ARBA00022840"/>
    </source>
</evidence>
<evidence type="ECO:0000256" key="3">
    <source>
        <dbReference type="ARBA" id="ARBA00022650"/>
    </source>
</evidence>
<proteinExistence type="inferred from homology"/>
<comment type="caution">
    <text evidence="10">The sequence shown here is derived from an EMBL/GenBank/DDBJ whole genome shotgun (WGS) entry which is preliminary data.</text>
</comment>
<dbReference type="PROSITE" id="PS50890">
    <property type="entry name" value="PUA"/>
    <property type="match status" value="1"/>
</dbReference>
<dbReference type="InterPro" id="IPR005715">
    <property type="entry name" value="Glu_5kinase/COase_Synthase"/>
</dbReference>
<dbReference type="InterPro" id="IPR002478">
    <property type="entry name" value="PUA"/>
</dbReference>
<dbReference type="HAMAP" id="MF_00456">
    <property type="entry name" value="ProB"/>
    <property type="match status" value="1"/>
</dbReference>
<dbReference type="NCBIfam" id="TIGR01027">
    <property type="entry name" value="proB"/>
    <property type="match status" value="1"/>
</dbReference>
<dbReference type="PIRSF" id="PIRSF000729">
    <property type="entry name" value="GK"/>
    <property type="match status" value="1"/>
</dbReference>
<keyword evidence="2 8" id="KW-0028">Amino-acid biosynthesis</keyword>
<evidence type="ECO:0000256" key="5">
    <source>
        <dbReference type="ARBA" id="ARBA00022741"/>
    </source>
</evidence>
<keyword evidence="11" id="KW-1185">Reference proteome</keyword>
<feature type="binding site" evidence="8">
    <location>
        <position position="140"/>
    </location>
    <ligand>
        <name>substrate</name>
    </ligand>
</feature>
<dbReference type="CDD" id="cd04242">
    <property type="entry name" value="AAK_G5K_ProB"/>
    <property type="match status" value="1"/>
</dbReference>
<keyword evidence="5 8" id="KW-0547">Nucleotide-binding</keyword>
<dbReference type="InterPro" id="IPR011529">
    <property type="entry name" value="Glu_5kinase"/>
</dbReference>
<gene>
    <name evidence="8" type="primary">proB</name>
    <name evidence="10" type="ORF">HNQ47_001011</name>
</gene>
<feature type="domain" description="PUA" evidence="9">
    <location>
        <begin position="281"/>
        <end position="363"/>
    </location>
</feature>
<feature type="binding site" evidence="8">
    <location>
        <position position="152"/>
    </location>
    <ligand>
        <name>substrate</name>
    </ligand>
</feature>
<dbReference type="Pfam" id="PF01472">
    <property type="entry name" value="PUA"/>
    <property type="match status" value="1"/>
</dbReference>
<reference evidence="10 11" key="1">
    <citation type="submission" date="2020-08" db="EMBL/GenBank/DDBJ databases">
        <title>Genomic Encyclopedia of Type Strains, Phase IV (KMG-IV): sequencing the most valuable type-strain genomes for metagenomic binning, comparative biology and taxonomic classification.</title>
        <authorList>
            <person name="Goeker M."/>
        </authorList>
    </citation>
    <scope>NUCLEOTIDE SEQUENCE [LARGE SCALE GENOMIC DNA]</scope>
    <source>
        <strain evidence="10 11">DSM 25799</strain>
    </source>
</reference>
<dbReference type="Gene3D" id="3.40.1160.10">
    <property type="entry name" value="Acetylglutamate kinase-like"/>
    <property type="match status" value="1"/>
</dbReference>
<dbReference type="EMBL" id="JACHHK010000003">
    <property type="protein sequence ID" value="MBB5182991.1"/>
    <property type="molecule type" value="Genomic_DNA"/>
</dbReference>
<feature type="binding site" evidence="8">
    <location>
        <begin position="214"/>
        <end position="220"/>
    </location>
    <ligand>
        <name>ATP</name>
        <dbReference type="ChEBI" id="CHEBI:30616"/>
    </ligand>
</feature>
<dbReference type="GO" id="GO:0055129">
    <property type="term" value="P:L-proline biosynthetic process"/>
    <property type="evidence" value="ECO:0007669"/>
    <property type="project" value="UniProtKB-UniRule"/>
</dbReference>
<dbReference type="GO" id="GO:0003723">
    <property type="term" value="F:RNA binding"/>
    <property type="evidence" value="ECO:0007669"/>
    <property type="project" value="InterPro"/>
</dbReference>
<evidence type="ECO:0000256" key="1">
    <source>
        <dbReference type="ARBA" id="ARBA00022490"/>
    </source>
</evidence>
<dbReference type="InterPro" id="IPR015947">
    <property type="entry name" value="PUA-like_sf"/>
</dbReference>
<comment type="subcellular location">
    <subcellularLocation>
        <location evidence="8">Cytoplasm</location>
    </subcellularLocation>
</comment>
<dbReference type="Pfam" id="PF00696">
    <property type="entry name" value="AA_kinase"/>
    <property type="match status" value="1"/>
</dbReference>
<protein>
    <recommendedName>
        <fullName evidence="8">Glutamate 5-kinase</fullName>
        <ecNumber evidence="8">2.7.2.11</ecNumber>
    </recommendedName>
    <alternativeName>
        <fullName evidence="8">Gamma-glutamyl kinase</fullName>
        <shortName evidence="8">GK</shortName>
    </alternativeName>
</protein>
<evidence type="ECO:0000256" key="6">
    <source>
        <dbReference type="ARBA" id="ARBA00022777"/>
    </source>
</evidence>
<dbReference type="AlphaFoldDB" id="A0A7W8CWQ4"/>
<keyword evidence="6 8" id="KW-0418">Kinase</keyword>
<dbReference type="UniPathway" id="UPA00098">
    <property type="reaction ID" value="UER00359"/>
</dbReference>
<dbReference type="GO" id="GO:0005829">
    <property type="term" value="C:cytosol"/>
    <property type="evidence" value="ECO:0007669"/>
    <property type="project" value="TreeGrafter"/>
</dbReference>
<comment type="pathway">
    <text evidence="8">Amino-acid biosynthesis; L-proline biosynthesis; L-glutamate 5-semialdehyde from L-glutamate: step 1/2.</text>
</comment>
<comment type="function">
    <text evidence="8">Catalyzes the transfer of a phosphate group to glutamate to form L-glutamate 5-phosphate.</text>
</comment>
<dbReference type="Gene3D" id="2.30.130.10">
    <property type="entry name" value="PUA domain"/>
    <property type="match status" value="1"/>
</dbReference>
<dbReference type="InterPro" id="IPR041739">
    <property type="entry name" value="G5K_ProB"/>
</dbReference>
<dbReference type="GO" id="GO:0005524">
    <property type="term" value="F:ATP binding"/>
    <property type="evidence" value="ECO:0007669"/>
    <property type="project" value="UniProtKB-KW"/>
</dbReference>
<dbReference type="InterPro" id="IPR036974">
    <property type="entry name" value="PUA_sf"/>
</dbReference>
<dbReference type="InterPro" id="IPR019797">
    <property type="entry name" value="Glutamate_5-kinase_CS"/>
</dbReference>
<keyword evidence="3 8" id="KW-0641">Proline biosynthesis</keyword>
<organism evidence="10 11">
    <name type="scientific">Catenisphaera adipataccumulans</name>
    <dbReference type="NCBI Taxonomy" id="700500"/>
    <lineage>
        <taxon>Bacteria</taxon>
        <taxon>Bacillati</taxon>
        <taxon>Bacillota</taxon>
        <taxon>Erysipelotrichia</taxon>
        <taxon>Erysipelotrichales</taxon>
        <taxon>Erysipelotrichaceae</taxon>
        <taxon>Catenisphaera</taxon>
    </lineage>
</organism>
<dbReference type="CDD" id="cd21157">
    <property type="entry name" value="PUA_G5K"/>
    <property type="match status" value="1"/>
</dbReference>
<evidence type="ECO:0000313" key="11">
    <source>
        <dbReference type="Proteomes" id="UP000539953"/>
    </source>
</evidence>
<feature type="binding site" evidence="8">
    <location>
        <begin position="172"/>
        <end position="173"/>
    </location>
    <ligand>
        <name>ATP</name>
        <dbReference type="ChEBI" id="CHEBI:30616"/>
    </ligand>
</feature>
<dbReference type="PANTHER" id="PTHR43654:SF1">
    <property type="entry name" value="ISOPENTENYL PHOSPHATE KINASE"/>
    <property type="match status" value="1"/>
</dbReference>
<feature type="binding site" evidence="8">
    <location>
        <position position="13"/>
    </location>
    <ligand>
        <name>ATP</name>
        <dbReference type="ChEBI" id="CHEBI:30616"/>
    </ligand>
</feature>
<dbReference type="PANTHER" id="PTHR43654">
    <property type="entry name" value="GLUTAMATE 5-KINASE"/>
    <property type="match status" value="1"/>
</dbReference>
<keyword evidence="4 8" id="KW-0808">Transferase</keyword>
<dbReference type="EC" id="2.7.2.11" evidence="8"/>
<accession>A0A7W8CWQ4</accession>
<dbReference type="GO" id="GO:0004349">
    <property type="term" value="F:glutamate 5-kinase activity"/>
    <property type="evidence" value="ECO:0007669"/>
    <property type="project" value="UniProtKB-UniRule"/>
</dbReference>
<dbReference type="Proteomes" id="UP000539953">
    <property type="component" value="Unassembled WGS sequence"/>
</dbReference>
<keyword evidence="1 8" id="KW-0963">Cytoplasm</keyword>
<comment type="similarity">
    <text evidence="8">Belongs to the glutamate 5-kinase family.</text>
</comment>
<evidence type="ECO:0000313" key="10">
    <source>
        <dbReference type="EMBL" id="MBB5182991.1"/>
    </source>
</evidence>
<dbReference type="InterPro" id="IPR036393">
    <property type="entry name" value="AceGlu_kinase-like_sf"/>
</dbReference>
<dbReference type="InterPro" id="IPR001057">
    <property type="entry name" value="Glu/AcGlu_kinase"/>
</dbReference>
<keyword evidence="7 8" id="KW-0067">ATP-binding</keyword>